<dbReference type="EMBL" id="RJSF01000040">
    <property type="protein sequence ID" value="RNM13540.1"/>
    <property type="molecule type" value="Genomic_DNA"/>
</dbReference>
<feature type="domain" description="Sporulation stage II protein D amidase enhancer LytB N-terminal" evidence="2">
    <location>
        <begin position="208"/>
        <end position="295"/>
    </location>
</feature>
<accession>A0A3N0GN60</accession>
<feature type="signal peptide" evidence="1">
    <location>
        <begin position="1"/>
        <end position="42"/>
    </location>
</feature>
<dbReference type="InterPro" id="IPR051922">
    <property type="entry name" value="Bact_Sporulation_Assoc"/>
</dbReference>
<dbReference type="Proteomes" id="UP000279994">
    <property type="component" value="Unassembled WGS sequence"/>
</dbReference>
<dbReference type="OrthoDB" id="9773852at2"/>
<dbReference type="AlphaFoldDB" id="A0A3N0GN60"/>
<dbReference type="GO" id="GO:0030288">
    <property type="term" value="C:outer membrane-bounded periplasmic space"/>
    <property type="evidence" value="ECO:0007669"/>
    <property type="project" value="TreeGrafter"/>
</dbReference>
<dbReference type="GO" id="GO:0030435">
    <property type="term" value="P:sporulation resulting in formation of a cellular spore"/>
    <property type="evidence" value="ECO:0007669"/>
    <property type="project" value="InterPro"/>
</dbReference>
<dbReference type="PANTHER" id="PTHR30032:SF4">
    <property type="entry name" value="AMIDASE ENHANCER"/>
    <property type="match status" value="1"/>
</dbReference>
<name>A0A3N0GN60_9ACTN</name>
<evidence type="ECO:0000313" key="3">
    <source>
        <dbReference type="EMBL" id="RNM13540.1"/>
    </source>
</evidence>
<proteinExistence type="predicted"/>
<sequence>MMDASLHTHQTQGSRMHTRTRRTLIALVSSAALLLTAAPAHAAPTADGPIAISPGTPIPVTGNGYGHGHGMSQWGAKGAATAGLSAQQIVAFYYPGTTPSTLSTSIKVLITADADNNLTVYNERGLRVRDLGNGRTFKLHTKHTPRVWRLLQKNGHTKVFYKTSRWHLYKTAGRRSLAGDGEFRAPGGTTLKLKSGPRRYRGALRFTNTDTVNVLNLEKYLRGVVPAEMPSTWPAAALQAQAIAARTYAARARADRVDSYYQICDTTACQVYGGVASEKDTTNAAVAATAGQVLVAPDSTYAFTQFASSNGGWSSAGSQPYLVAQADSYDAAASPYHHWTVAADPAKLQAAYPQIGTLQSVQITQREGGRPFDGGGWVQTVHLAGMNGATPTALDISGDDFRRVYGLRSAYFTFDTVA</sequence>
<feature type="chain" id="PRO_5018108779" evidence="1">
    <location>
        <begin position="43"/>
        <end position="418"/>
    </location>
</feature>
<dbReference type="Pfam" id="PF08486">
    <property type="entry name" value="SpoIID"/>
    <property type="match status" value="1"/>
</dbReference>
<evidence type="ECO:0000313" key="4">
    <source>
        <dbReference type="Proteomes" id="UP000279994"/>
    </source>
</evidence>
<protein>
    <submittedName>
        <fullName evidence="3">SpoIID/LytB domain-containing protein</fullName>
    </submittedName>
</protein>
<dbReference type="PANTHER" id="PTHR30032">
    <property type="entry name" value="N-ACETYLMURAMOYL-L-ALANINE AMIDASE-RELATED"/>
    <property type="match status" value="1"/>
</dbReference>
<comment type="caution">
    <text evidence="3">The sequence shown here is derived from an EMBL/GenBank/DDBJ whole genome shotgun (WGS) entry which is preliminary data.</text>
</comment>
<evidence type="ECO:0000259" key="2">
    <source>
        <dbReference type="Pfam" id="PF08486"/>
    </source>
</evidence>
<evidence type="ECO:0000256" key="1">
    <source>
        <dbReference type="SAM" id="SignalP"/>
    </source>
</evidence>
<dbReference type="InterPro" id="IPR013486">
    <property type="entry name" value="SpoIID/LytB"/>
</dbReference>
<gene>
    <name evidence="3" type="ORF">EFL26_11035</name>
</gene>
<dbReference type="InterPro" id="IPR013693">
    <property type="entry name" value="SpoIID/LytB_N"/>
</dbReference>
<organism evidence="3 4">
    <name type="scientific">Nocardioides pocheonensis</name>
    <dbReference type="NCBI Taxonomy" id="661485"/>
    <lineage>
        <taxon>Bacteria</taxon>
        <taxon>Bacillati</taxon>
        <taxon>Actinomycetota</taxon>
        <taxon>Actinomycetes</taxon>
        <taxon>Propionibacteriales</taxon>
        <taxon>Nocardioidaceae</taxon>
        <taxon>Nocardioides</taxon>
    </lineage>
</organism>
<reference evidence="3 4" key="1">
    <citation type="submission" date="2018-11" db="EMBL/GenBank/DDBJ databases">
        <authorList>
            <person name="Li F."/>
        </authorList>
    </citation>
    <scope>NUCLEOTIDE SEQUENCE [LARGE SCALE GENOMIC DNA]</scope>
    <source>
        <strain evidence="3 4">Gsoil 818</strain>
    </source>
</reference>
<dbReference type="NCBIfam" id="TIGR02669">
    <property type="entry name" value="SpoIID_LytB"/>
    <property type="match status" value="1"/>
</dbReference>
<keyword evidence="1" id="KW-0732">Signal</keyword>
<keyword evidence="4" id="KW-1185">Reference proteome</keyword>